<evidence type="ECO:0000256" key="4">
    <source>
        <dbReference type="ARBA" id="ARBA00022729"/>
    </source>
</evidence>
<dbReference type="Pfam" id="PF00657">
    <property type="entry name" value="Lipase_GDSL"/>
    <property type="match status" value="1"/>
</dbReference>
<dbReference type="PANTHER" id="PTHR45650">
    <property type="entry name" value="GDSL-LIKE LIPASE/ACYLHYDROLASE-RELATED"/>
    <property type="match status" value="1"/>
</dbReference>
<dbReference type="Proteomes" id="UP000000226">
    <property type="component" value="Chromosome 3"/>
</dbReference>
<evidence type="ECO:0000256" key="1">
    <source>
        <dbReference type="ARBA" id="ARBA00004613"/>
    </source>
</evidence>
<dbReference type="AlphaFoldDB" id="V7C4J1"/>
<reference evidence="10" key="1">
    <citation type="journal article" date="2014" name="Nat. Genet.">
        <title>A reference genome for common bean and genome-wide analysis of dual domestications.</title>
        <authorList>
            <person name="Schmutz J."/>
            <person name="McClean P.E."/>
            <person name="Mamidi S."/>
            <person name="Wu G.A."/>
            <person name="Cannon S.B."/>
            <person name="Grimwood J."/>
            <person name="Jenkins J."/>
            <person name="Shu S."/>
            <person name="Song Q."/>
            <person name="Chavarro C."/>
            <person name="Torres-Torres M."/>
            <person name="Geffroy V."/>
            <person name="Moghaddam S.M."/>
            <person name="Gao D."/>
            <person name="Abernathy B."/>
            <person name="Barry K."/>
            <person name="Blair M."/>
            <person name="Brick M.A."/>
            <person name="Chovatia M."/>
            <person name="Gepts P."/>
            <person name="Goodstein D.M."/>
            <person name="Gonzales M."/>
            <person name="Hellsten U."/>
            <person name="Hyten D.L."/>
            <person name="Jia G."/>
            <person name="Kelly J.D."/>
            <person name="Kudrna D."/>
            <person name="Lee R."/>
            <person name="Richard M.M."/>
            <person name="Miklas P.N."/>
            <person name="Osorno J.M."/>
            <person name="Rodrigues J."/>
            <person name="Thareau V."/>
            <person name="Urrea C.A."/>
            <person name="Wang M."/>
            <person name="Yu Y."/>
            <person name="Zhang M."/>
            <person name="Wing R.A."/>
            <person name="Cregan P.B."/>
            <person name="Rokhsar D.S."/>
            <person name="Jackson S.A."/>
        </authorList>
    </citation>
    <scope>NUCLEOTIDE SEQUENCE [LARGE SCALE GENOMIC DNA]</scope>
    <source>
        <strain evidence="10">cv. G19833</strain>
    </source>
</reference>
<dbReference type="eggNOG" id="ENOG502QUVY">
    <property type="taxonomic scope" value="Eukaryota"/>
</dbReference>
<comment type="similarity">
    <text evidence="2">Belongs to the 'GDSL' lipolytic enzyme family.</text>
</comment>
<comment type="subcellular location">
    <subcellularLocation>
        <location evidence="1">Secreted</location>
    </subcellularLocation>
</comment>
<keyword evidence="6" id="KW-0442">Lipid degradation</keyword>
<dbReference type="Gramene" id="ESW25097">
    <property type="protein sequence ID" value="ESW25097"/>
    <property type="gene ID" value="PHAVU_003G007100g"/>
</dbReference>
<sequence length="272" mass="30459">MEKSLKNLWVISIIITQQLAFLSNASHSRKNIVPAFYVFGDSTVDPGNNNNINAHAKANVFPYGIDFNNCSTGRFTNGKTFADLIAIMLGLPMPPPYLGVSKSERYQVATGFNYASGSCGILNSTRARIYDLGARKFVITGIGQIGCIPISVTRTPFSQNCNEVVNQMVKPYSDKLPAKLEELQTQLSHSLFIILDTYNFFQKIRISPKNFGFKNVFDSCVQGGKPCANRKEYYFYDLVHPTEATNKVFANECFNGRELCFPHNIKKMIHAH</sequence>
<evidence type="ECO:0000313" key="9">
    <source>
        <dbReference type="EMBL" id="ESW25097.1"/>
    </source>
</evidence>
<organism evidence="9 10">
    <name type="scientific">Phaseolus vulgaris</name>
    <name type="common">Kidney bean</name>
    <name type="synonym">French bean</name>
    <dbReference type="NCBI Taxonomy" id="3885"/>
    <lineage>
        <taxon>Eukaryota</taxon>
        <taxon>Viridiplantae</taxon>
        <taxon>Streptophyta</taxon>
        <taxon>Embryophyta</taxon>
        <taxon>Tracheophyta</taxon>
        <taxon>Spermatophyta</taxon>
        <taxon>Magnoliopsida</taxon>
        <taxon>eudicotyledons</taxon>
        <taxon>Gunneridae</taxon>
        <taxon>Pentapetalae</taxon>
        <taxon>rosids</taxon>
        <taxon>fabids</taxon>
        <taxon>Fabales</taxon>
        <taxon>Fabaceae</taxon>
        <taxon>Papilionoideae</taxon>
        <taxon>50 kb inversion clade</taxon>
        <taxon>NPAAA clade</taxon>
        <taxon>indigoferoid/millettioid clade</taxon>
        <taxon>Phaseoleae</taxon>
        <taxon>Phaseolus</taxon>
    </lineage>
</organism>
<dbReference type="SMR" id="V7C4J1"/>
<keyword evidence="5" id="KW-0378">Hydrolase</keyword>
<evidence type="ECO:0000256" key="3">
    <source>
        <dbReference type="ARBA" id="ARBA00022525"/>
    </source>
</evidence>
<keyword evidence="10" id="KW-1185">Reference proteome</keyword>
<dbReference type="GO" id="GO:0016042">
    <property type="term" value="P:lipid catabolic process"/>
    <property type="evidence" value="ECO:0007669"/>
    <property type="project" value="UniProtKB-KW"/>
</dbReference>
<dbReference type="PANTHER" id="PTHR45650:SF14">
    <property type="entry name" value="GDSL ESTERASE_LIPASE 7-LIKE"/>
    <property type="match status" value="1"/>
</dbReference>
<dbReference type="Gene3D" id="3.40.50.1110">
    <property type="entry name" value="SGNH hydrolase"/>
    <property type="match status" value="2"/>
</dbReference>
<name>V7C4J1_PHAVU</name>
<evidence type="ECO:0000256" key="2">
    <source>
        <dbReference type="ARBA" id="ARBA00008668"/>
    </source>
</evidence>
<dbReference type="GO" id="GO:0016788">
    <property type="term" value="F:hydrolase activity, acting on ester bonds"/>
    <property type="evidence" value="ECO:0007669"/>
    <property type="project" value="InterPro"/>
</dbReference>
<keyword evidence="4 8" id="KW-0732">Signal</keyword>
<dbReference type="OMA" id="KESHETY"/>
<protein>
    <recommendedName>
        <fullName evidence="11">GDSL esterase/lipase</fullName>
    </recommendedName>
</protein>
<gene>
    <name evidence="9" type="ORF">PHAVU_003G007100g</name>
</gene>
<evidence type="ECO:0000256" key="5">
    <source>
        <dbReference type="ARBA" id="ARBA00022801"/>
    </source>
</evidence>
<evidence type="ECO:0000256" key="7">
    <source>
        <dbReference type="ARBA" id="ARBA00023098"/>
    </source>
</evidence>
<dbReference type="InterPro" id="IPR036514">
    <property type="entry name" value="SGNH_hydro_sf"/>
</dbReference>
<dbReference type="EMBL" id="CM002290">
    <property type="protein sequence ID" value="ESW25097.1"/>
    <property type="molecule type" value="Genomic_DNA"/>
</dbReference>
<proteinExistence type="inferred from homology"/>
<dbReference type="OrthoDB" id="1608148at2759"/>
<evidence type="ECO:0000256" key="6">
    <source>
        <dbReference type="ARBA" id="ARBA00022963"/>
    </source>
</evidence>
<dbReference type="InterPro" id="IPR001087">
    <property type="entry name" value="GDSL"/>
</dbReference>
<evidence type="ECO:0000313" key="10">
    <source>
        <dbReference type="Proteomes" id="UP000000226"/>
    </source>
</evidence>
<keyword evidence="3" id="KW-0964">Secreted</keyword>
<evidence type="ECO:0000256" key="8">
    <source>
        <dbReference type="SAM" id="SignalP"/>
    </source>
</evidence>
<feature type="chain" id="PRO_5004755722" description="GDSL esterase/lipase" evidence="8">
    <location>
        <begin position="21"/>
        <end position="272"/>
    </location>
</feature>
<evidence type="ECO:0008006" key="11">
    <source>
        <dbReference type="Google" id="ProtNLM"/>
    </source>
</evidence>
<dbReference type="GO" id="GO:0005576">
    <property type="term" value="C:extracellular region"/>
    <property type="evidence" value="ECO:0007669"/>
    <property type="project" value="UniProtKB-SubCell"/>
</dbReference>
<accession>V7C4J1</accession>
<dbReference type="InterPro" id="IPR051238">
    <property type="entry name" value="GDSL_esterase/lipase"/>
</dbReference>
<keyword evidence="7" id="KW-0443">Lipid metabolism</keyword>
<feature type="signal peptide" evidence="8">
    <location>
        <begin position="1"/>
        <end position="20"/>
    </location>
</feature>